<name>A0A1I7T1K6_9PELO</name>
<evidence type="ECO:0000313" key="3">
    <source>
        <dbReference type="WBParaSite" id="Csp11.Scaffold463.g1532.t1"/>
    </source>
</evidence>
<feature type="compositionally biased region" description="Basic and acidic residues" evidence="1">
    <location>
        <begin position="1"/>
        <end position="19"/>
    </location>
</feature>
<keyword evidence="2" id="KW-1185">Reference proteome</keyword>
<organism evidence="2 3">
    <name type="scientific">Caenorhabditis tropicalis</name>
    <dbReference type="NCBI Taxonomy" id="1561998"/>
    <lineage>
        <taxon>Eukaryota</taxon>
        <taxon>Metazoa</taxon>
        <taxon>Ecdysozoa</taxon>
        <taxon>Nematoda</taxon>
        <taxon>Chromadorea</taxon>
        <taxon>Rhabditida</taxon>
        <taxon>Rhabditina</taxon>
        <taxon>Rhabditomorpha</taxon>
        <taxon>Rhabditoidea</taxon>
        <taxon>Rhabditidae</taxon>
        <taxon>Peloderinae</taxon>
        <taxon>Caenorhabditis</taxon>
    </lineage>
</organism>
<feature type="region of interest" description="Disordered" evidence="1">
    <location>
        <begin position="1"/>
        <end position="21"/>
    </location>
</feature>
<dbReference type="Proteomes" id="UP000095282">
    <property type="component" value="Unplaced"/>
</dbReference>
<dbReference type="WBParaSite" id="Csp11.Scaffold463.g1532.t1">
    <property type="protein sequence ID" value="Csp11.Scaffold463.g1532.t1"/>
    <property type="gene ID" value="Csp11.Scaffold463.g1532"/>
</dbReference>
<proteinExistence type="predicted"/>
<dbReference type="AlphaFoldDB" id="A0A1I7T1K6"/>
<feature type="region of interest" description="Disordered" evidence="1">
    <location>
        <begin position="108"/>
        <end position="156"/>
    </location>
</feature>
<dbReference type="eggNOG" id="ENOG502TI81">
    <property type="taxonomic scope" value="Eukaryota"/>
</dbReference>
<feature type="compositionally biased region" description="Low complexity" evidence="1">
    <location>
        <begin position="118"/>
        <end position="127"/>
    </location>
</feature>
<protein>
    <submittedName>
        <fullName evidence="3">Uncharacterized protein</fullName>
    </submittedName>
</protein>
<reference evidence="3" key="1">
    <citation type="submission" date="2016-11" db="UniProtKB">
        <authorList>
            <consortium name="WormBaseParasite"/>
        </authorList>
    </citation>
    <scope>IDENTIFICATION</scope>
</reference>
<evidence type="ECO:0000313" key="2">
    <source>
        <dbReference type="Proteomes" id="UP000095282"/>
    </source>
</evidence>
<accession>A0A1I7T1K6</accession>
<sequence length="207" mass="23484">MSKRDEETVEEQPKDEQTAKHLHKLAKIGKECGLPACLMAHYETKAWEATKSEEKHTSCEKCGMPPPPPIELKNEEKELTLECKACGEVNKKLIGLESEIAEKTRKEEIVRKREQRQSLAAAASNDNSKNDDSNESTLLHEQRKRNHSPVQRMARKVAPQLKCFLQQTKPSLPLQKNSKKSKKTKIVVEKEPEFLQKLFGIGAQSSN</sequence>
<evidence type="ECO:0000256" key="1">
    <source>
        <dbReference type="SAM" id="MobiDB-lite"/>
    </source>
</evidence>